<dbReference type="GO" id="GO:0016874">
    <property type="term" value="F:ligase activity"/>
    <property type="evidence" value="ECO:0007669"/>
    <property type="project" value="UniProtKB-KW"/>
</dbReference>
<protein>
    <submittedName>
        <fullName evidence="1">2'-5' RNA ligase family protein</fullName>
    </submittedName>
</protein>
<sequence>MDDLFPASLRPDAIGFDALPHLAPVFFAIYPSAADLPRVVTWQRRICGQIAPSTISLRPPGLLHVSVALCGTPRRQRQSLPDALRAAAAQFACPAFELRLEATAGFGADGRAFVAVADAAGTRAVHGLRLALAEAQQHVGLVAARGMSEAHLTLGYGDALPAGRQPVEPLGFRVEAVELVASQVGHSEHVHIDRWPLK</sequence>
<dbReference type="InterPro" id="IPR009097">
    <property type="entry name" value="Cyclic_Pdiesterase"/>
</dbReference>
<name>A0ABV3QGJ4_9GAMM</name>
<evidence type="ECO:0000313" key="2">
    <source>
        <dbReference type="Proteomes" id="UP001556220"/>
    </source>
</evidence>
<dbReference type="RefSeq" id="WP_367855021.1">
    <property type="nucleotide sequence ID" value="NZ_JBFOHK010000004.1"/>
</dbReference>
<dbReference type="Pfam" id="PF13563">
    <property type="entry name" value="2_5_RNA_ligase2"/>
    <property type="match status" value="1"/>
</dbReference>
<reference evidence="1 2" key="1">
    <citation type="submission" date="2024-06" db="EMBL/GenBank/DDBJ databases">
        <authorList>
            <person name="Woo H."/>
        </authorList>
    </citation>
    <scope>NUCLEOTIDE SEQUENCE [LARGE SCALE GENOMIC DNA]</scope>
    <source>
        <strain evidence="1 2">Si-c</strain>
    </source>
</reference>
<comment type="caution">
    <text evidence="1">The sequence shown here is derived from an EMBL/GenBank/DDBJ whole genome shotgun (WGS) entry which is preliminary data.</text>
</comment>
<keyword evidence="1" id="KW-0436">Ligase</keyword>
<evidence type="ECO:0000313" key="1">
    <source>
        <dbReference type="EMBL" id="MEW9572960.1"/>
    </source>
</evidence>
<proteinExistence type="predicted"/>
<keyword evidence="2" id="KW-1185">Reference proteome</keyword>
<organism evidence="1 2">
    <name type="scientific">Rhodanobacter lycopersici</name>
    <dbReference type="NCBI Taxonomy" id="3162487"/>
    <lineage>
        <taxon>Bacteria</taxon>
        <taxon>Pseudomonadati</taxon>
        <taxon>Pseudomonadota</taxon>
        <taxon>Gammaproteobacteria</taxon>
        <taxon>Lysobacterales</taxon>
        <taxon>Rhodanobacteraceae</taxon>
        <taxon>Rhodanobacter</taxon>
    </lineage>
</organism>
<dbReference type="Gene3D" id="3.90.1140.10">
    <property type="entry name" value="Cyclic phosphodiesterase"/>
    <property type="match status" value="1"/>
</dbReference>
<accession>A0ABV3QGJ4</accession>
<dbReference type="SUPFAM" id="SSF55144">
    <property type="entry name" value="LigT-like"/>
    <property type="match status" value="1"/>
</dbReference>
<dbReference type="Proteomes" id="UP001556220">
    <property type="component" value="Unassembled WGS sequence"/>
</dbReference>
<dbReference type="EMBL" id="JBFOHK010000004">
    <property type="protein sequence ID" value="MEW9572960.1"/>
    <property type="molecule type" value="Genomic_DNA"/>
</dbReference>
<gene>
    <name evidence="1" type="ORF">ABQJ54_14480</name>
</gene>